<dbReference type="GO" id="GO:0005737">
    <property type="term" value="C:cytoplasm"/>
    <property type="evidence" value="ECO:0007669"/>
    <property type="project" value="InterPro"/>
</dbReference>
<proteinExistence type="predicted"/>
<organism evidence="1">
    <name type="scientific">Acidithiobacillus ferrianus</name>
    <dbReference type="NCBI Taxonomy" id="2678518"/>
    <lineage>
        <taxon>Bacteria</taxon>
        <taxon>Pseudomonadati</taxon>
        <taxon>Pseudomonadota</taxon>
        <taxon>Acidithiobacillia</taxon>
        <taxon>Acidithiobacillales</taxon>
        <taxon>Acidithiobacillaceae</taxon>
        <taxon>Acidithiobacillus</taxon>
    </lineage>
</organism>
<dbReference type="Pfam" id="PF00300">
    <property type="entry name" value="His_Phos_1"/>
    <property type="match status" value="1"/>
</dbReference>
<dbReference type="InterPro" id="IPR029033">
    <property type="entry name" value="His_PPase_superfam"/>
</dbReference>
<gene>
    <name evidence="1" type="primary">sixA</name>
    <name evidence="1" type="ORF">GL267_02265</name>
</gene>
<dbReference type="EMBL" id="WNJL01000011">
    <property type="protein sequence ID" value="NDU41509.1"/>
    <property type="molecule type" value="Genomic_DNA"/>
</dbReference>
<dbReference type="InterPro" id="IPR004449">
    <property type="entry name" value="SixA"/>
</dbReference>
<comment type="caution">
    <text evidence="1">The sequence shown here is derived from an EMBL/GenBank/DDBJ whole genome shotgun (WGS) entry which is preliminary data.</text>
</comment>
<dbReference type="CDD" id="cd07067">
    <property type="entry name" value="HP_PGM_like"/>
    <property type="match status" value="1"/>
</dbReference>
<accession>A0A845U5P6</accession>
<dbReference type="Gene3D" id="3.40.50.1240">
    <property type="entry name" value="Phosphoglycerate mutase-like"/>
    <property type="match status" value="1"/>
</dbReference>
<dbReference type="SMART" id="SM00855">
    <property type="entry name" value="PGAM"/>
    <property type="match status" value="1"/>
</dbReference>
<dbReference type="RefSeq" id="WP_163096110.1">
    <property type="nucleotide sequence ID" value="NZ_CP127523.1"/>
</dbReference>
<dbReference type="GO" id="GO:0101006">
    <property type="term" value="F:protein histidine phosphatase activity"/>
    <property type="evidence" value="ECO:0007669"/>
    <property type="project" value="InterPro"/>
</dbReference>
<reference evidence="1" key="1">
    <citation type="submission" date="2019-11" db="EMBL/GenBank/DDBJ databases">
        <title>Acidithiobacillus ferrianus sp. nov.: a facultatively anaerobic and extremely acidophilic chemolithoautotroph.</title>
        <authorList>
            <person name="Norris P.R."/>
            <person name="Falagan C."/>
            <person name="Moya-Beltran A."/>
            <person name="Castro M."/>
            <person name="Quatrini R."/>
            <person name="Johnson D.B."/>
        </authorList>
    </citation>
    <scope>NUCLEOTIDE SEQUENCE [LARGE SCALE GENOMIC DNA]</scope>
    <source>
        <strain evidence="1">MG</strain>
    </source>
</reference>
<dbReference type="NCBIfam" id="TIGR00249">
    <property type="entry name" value="sixA"/>
    <property type="match status" value="1"/>
</dbReference>
<dbReference type="InterPro" id="IPR013078">
    <property type="entry name" value="His_Pase_superF_clade-1"/>
</dbReference>
<evidence type="ECO:0000313" key="1">
    <source>
        <dbReference type="EMBL" id="NDU41509.1"/>
    </source>
</evidence>
<dbReference type="AlphaFoldDB" id="A0A845U5P6"/>
<dbReference type="SUPFAM" id="SSF53254">
    <property type="entry name" value="Phosphoglycerate mutase-like"/>
    <property type="match status" value="1"/>
</dbReference>
<name>A0A845U5P6_9PROT</name>
<protein>
    <submittedName>
        <fullName evidence="1">Phosphohistidine phosphatase SixA</fullName>
    </submittedName>
</protein>
<sequence length="161" mass="17365">MQLVLVRHGKAEDSAARPSDLERELTTTGRSMVKGMAKGLRLCVSGKVVIWTSPLPRARQTADILANAFKVKKIREHDAIAAGDLDALARDWQSLDPHQPKALILVGHQPHLGSWAERLTGAVLPIKTAAALAVDLDEDGALSGTLRWYAHAKALAGLVDR</sequence>